<dbReference type="SUPFAM" id="SSF53850">
    <property type="entry name" value="Periplasmic binding protein-like II"/>
    <property type="match status" value="1"/>
</dbReference>
<dbReference type="RefSeq" id="WP_095989610.1">
    <property type="nucleotide sequence ID" value="NZ_CP022098.1"/>
</dbReference>
<evidence type="ECO:0000313" key="2">
    <source>
        <dbReference type="EMBL" id="ATB41987.1"/>
    </source>
</evidence>
<dbReference type="AlphaFoldDB" id="A0A250JER6"/>
<dbReference type="Proteomes" id="UP000217257">
    <property type="component" value="Chromosome"/>
</dbReference>
<evidence type="ECO:0000313" key="3">
    <source>
        <dbReference type="Proteomes" id="UP000217257"/>
    </source>
</evidence>
<protein>
    <submittedName>
        <fullName evidence="2">Glycine/betaine ABC transporter substrate-binding protein</fullName>
    </submittedName>
</protein>
<dbReference type="GO" id="GO:0043190">
    <property type="term" value="C:ATP-binding cassette (ABC) transporter complex"/>
    <property type="evidence" value="ECO:0007669"/>
    <property type="project" value="InterPro"/>
</dbReference>
<gene>
    <name evidence="2" type="ORF">CYFUS_007463</name>
</gene>
<dbReference type="Pfam" id="PF04069">
    <property type="entry name" value="OpuAC"/>
    <property type="match status" value="1"/>
</dbReference>
<feature type="domain" description="ABC-type glycine betaine transport system substrate-binding" evidence="1">
    <location>
        <begin position="33"/>
        <end position="283"/>
    </location>
</feature>
<evidence type="ECO:0000259" key="1">
    <source>
        <dbReference type="Pfam" id="PF04069"/>
    </source>
</evidence>
<proteinExistence type="predicted"/>
<organism evidence="2 3">
    <name type="scientific">Cystobacter fuscus</name>
    <dbReference type="NCBI Taxonomy" id="43"/>
    <lineage>
        <taxon>Bacteria</taxon>
        <taxon>Pseudomonadati</taxon>
        <taxon>Myxococcota</taxon>
        <taxon>Myxococcia</taxon>
        <taxon>Myxococcales</taxon>
        <taxon>Cystobacterineae</taxon>
        <taxon>Archangiaceae</taxon>
        <taxon>Cystobacter</taxon>
    </lineage>
</organism>
<dbReference type="PROSITE" id="PS51257">
    <property type="entry name" value="PROKAR_LIPOPROTEIN"/>
    <property type="match status" value="1"/>
</dbReference>
<reference evidence="2 3" key="1">
    <citation type="submission" date="2017-06" db="EMBL/GenBank/DDBJ databases">
        <title>Sequencing and comparative analysis of myxobacterial genomes.</title>
        <authorList>
            <person name="Rupp O."/>
            <person name="Goesmann A."/>
            <person name="Sogaard-Andersen L."/>
        </authorList>
    </citation>
    <scope>NUCLEOTIDE SEQUENCE [LARGE SCALE GENOMIC DNA]</scope>
    <source>
        <strain evidence="2 3">DSM 52655</strain>
    </source>
</reference>
<sequence length="295" mass="33168">MNRRQFIQGALGTAGAMWVVGCGSEDRVLTQPTIKLGQIDLSFHAAAAAVVARILTDHGHPVEFNTALHEEMFARMQRKEVDLLSSAWLPGSHGAYLAPFENEVEKLSVLYNPYAFWGVPDYVPEDAVSAVADLLKPDVAARMTKVIQGIGPGAGISRFSVEIMQAYGLGSAGYEFRNGTQQDCEDAFTRAVEEKRWVVVPLWHPQHLHHRYRIRELVEPKGLLRGKDEATLILREEHLSKLEPEALRMLRGMHLGNAEVTYLDYLINVEKKSPAEAADRWFQENPEVVERWRNG</sequence>
<accession>A0A250JER6</accession>
<dbReference type="KEGG" id="cfus:CYFUS_007463"/>
<name>A0A250JER6_9BACT</name>
<dbReference type="EMBL" id="CP022098">
    <property type="protein sequence ID" value="ATB41987.1"/>
    <property type="molecule type" value="Genomic_DNA"/>
</dbReference>
<dbReference type="Gene3D" id="3.40.190.100">
    <property type="entry name" value="Glycine betaine-binding periplasmic protein, domain 2"/>
    <property type="match status" value="1"/>
</dbReference>
<dbReference type="Gene3D" id="3.40.190.10">
    <property type="entry name" value="Periplasmic binding protein-like II"/>
    <property type="match status" value="1"/>
</dbReference>
<dbReference type="GO" id="GO:0022857">
    <property type="term" value="F:transmembrane transporter activity"/>
    <property type="evidence" value="ECO:0007669"/>
    <property type="project" value="InterPro"/>
</dbReference>
<dbReference type="InterPro" id="IPR007210">
    <property type="entry name" value="ABC_Gly_betaine_transp_sub-bd"/>
</dbReference>